<name>A0A9N7VPR6_PLEPL</name>
<organism evidence="2 3">
    <name type="scientific">Pleuronectes platessa</name>
    <name type="common">European plaice</name>
    <dbReference type="NCBI Taxonomy" id="8262"/>
    <lineage>
        <taxon>Eukaryota</taxon>
        <taxon>Metazoa</taxon>
        <taxon>Chordata</taxon>
        <taxon>Craniata</taxon>
        <taxon>Vertebrata</taxon>
        <taxon>Euteleostomi</taxon>
        <taxon>Actinopterygii</taxon>
        <taxon>Neopterygii</taxon>
        <taxon>Teleostei</taxon>
        <taxon>Neoteleostei</taxon>
        <taxon>Acanthomorphata</taxon>
        <taxon>Carangaria</taxon>
        <taxon>Pleuronectiformes</taxon>
        <taxon>Pleuronectoidei</taxon>
        <taxon>Pleuronectidae</taxon>
        <taxon>Pleuronectes</taxon>
    </lineage>
</organism>
<dbReference type="AlphaFoldDB" id="A0A9N7VPR6"/>
<feature type="region of interest" description="Disordered" evidence="1">
    <location>
        <begin position="77"/>
        <end position="110"/>
    </location>
</feature>
<gene>
    <name evidence="2" type="ORF">PLEPLA_LOCUS40818</name>
</gene>
<feature type="compositionally biased region" description="Gly residues" evidence="1">
    <location>
        <begin position="97"/>
        <end position="110"/>
    </location>
</feature>
<evidence type="ECO:0000313" key="2">
    <source>
        <dbReference type="EMBL" id="CAB1453068.1"/>
    </source>
</evidence>
<accession>A0A9N7VPR6</accession>
<keyword evidence="3" id="KW-1185">Reference proteome</keyword>
<evidence type="ECO:0000256" key="1">
    <source>
        <dbReference type="SAM" id="MobiDB-lite"/>
    </source>
</evidence>
<comment type="caution">
    <text evidence="2">The sequence shown here is derived from an EMBL/GenBank/DDBJ whole genome shotgun (WGS) entry which is preliminary data.</text>
</comment>
<proteinExistence type="predicted"/>
<protein>
    <submittedName>
        <fullName evidence="2">Uncharacterized protein</fullName>
    </submittedName>
</protein>
<sequence length="110" mass="12012">MSKHLQTLWRDKNIKKKRGEKLRDAEEQLSSILPVAMEIGPGQVEPLAGVFAVTWRVWVRGGGLFMMKVASSPHARQRRVHGSSAHGSDFPSVLGWRGSGGGGGLTRSHL</sequence>
<evidence type="ECO:0000313" key="3">
    <source>
        <dbReference type="Proteomes" id="UP001153269"/>
    </source>
</evidence>
<dbReference type="Proteomes" id="UP001153269">
    <property type="component" value="Unassembled WGS sequence"/>
</dbReference>
<reference evidence="2" key="1">
    <citation type="submission" date="2020-03" db="EMBL/GenBank/DDBJ databases">
        <authorList>
            <person name="Weist P."/>
        </authorList>
    </citation>
    <scope>NUCLEOTIDE SEQUENCE</scope>
</reference>
<dbReference type="EMBL" id="CADEAL010004156">
    <property type="protein sequence ID" value="CAB1453068.1"/>
    <property type="molecule type" value="Genomic_DNA"/>
</dbReference>